<reference evidence="3" key="1">
    <citation type="journal article" date="2014" name="Int. J. Syst. Evol. Microbiol.">
        <title>Complete genome of a new Firmicutes species belonging to the dominant human colonic microbiota ('Ruminococcus bicirculans') reveals two chromosomes and a selective capacity to utilize plant glucans.</title>
        <authorList>
            <consortium name="NISC Comparative Sequencing Program"/>
            <person name="Wegmann U."/>
            <person name="Louis P."/>
            <person name="Goesmann A."/>
            <person name="Henrissat B."/>
            <person name="Duncan S.H."/>
            <person name="Flint H.J."/>
        </authorList>
    </citation>
    <scope>NUCLEOTIDE SEQUENCE</scope>
    <source>
        <strain evidence="3">NBRC 109915</strain>
    </source>
</reference>
<name>A0ABQ5VKR7_9RHOB</name>
<dbReference type="Gene3D" id="3.40.1740.10">
    <property type="entry name" value="VC0467-like"/>
    <property type="match status" value="1"/>
</dbReference>
<evidence type="ECO:0000313" key="4">
    <source>
        <dbReference type="Proteomes" id="UP001161388"/>
    </source>
</evidence>
<comment type="caution">
    <text evidence="3">The sequence shown here is derived from an EMBL/GenBank/DDBJ whole genome shotgun (WGS) entry which is preliminary data.</text>
</comment>
<reference evidence="3" key="2">
    <citation type="submission" date="2023-01" db="EMBL/GenBank/DDBJ databases">
        <title>Draft genome sequence of Sulfitobacter pacificus strain NBRC 109915.</title>
        <authorList>
            <person name="Sun Q."/>
            <person name="Mori K."/>
        </authorList>
    </citation>
    <scope>NUCLEOTIDE SEQUENCE</scope>
    <source>
        <strain evidence="3">NBRC 109915</strain>
    </source>
</reference>
<dbReference type="InterPro" id="IPR003774">
    <property type="entry name" value="AlgH-like"/>
</dbReference>
<evidence type="ECO:0000256" key="2">
    <source>
        <dbReference type="HAMAP-Rule" id="MF_00758"/>
    </source>
</evidence>
<evidence type="ECO:0000256" key="1">
    <source>
        <dbReference type="ARBA" id="ARBA00009600"/>
    </source>
</evidence>
<keyword evidence="4" id="KW-1185">Reference proteome</keyword>
<sequence length="212" mass="22261">MQLNHLSGAARAGILGVMSHTPLQSDAPLALTGKLLISMPGMGDPRFAHSVVFLSSHGEEGAMGLIVNKPAQGVSLSDVLDQLSRDMAPAKKQLGVHFGGPVETGRGFVLHSDEYRSPLHTLRVEGGFGMTATLDVLEDIARGKGPDKALLMLGYSGWGPGQLENELAQNGWLTADATPEIVFDLKDSEKWEAALGSLGIDPLVLSATAGRA</sequence>
<dbReference type="SUPFAM" id="SSF143456">
    <property type="entry name" value="VC0467-like"/>
    <property type="match status" value="1"/>
</dbReference>
<proteinExistence type="inferred from homology"/>
<gene>
    <name evidence="3" type="ORF">GCM10007927_24980</name>
</gene>
<dbReference type="HAMAP" id="MF_00758">
    <property type="entry name" value="UPF0301"/>
    <property type="match status" value="1"/>
</dbReference>
<comment type="similarity">
    <text evidence="1 2">Belongs to the UPF0301 (AlgH) family.</text>
</comment>
<organism evidence="3 4">
    <name type="scientific">Sulfitobacter pacificus</name>
    <dbReference type="NCBI Taxonomy" id="1499314"/>
    <lineage>
        <taxon>Bacteria</taxon>
        <taxon>Pseudomonadati</taxon>
        <taxon>Pseudomonadota</taxon>
        <taxon>Alphaproteobacteria</taxon>
        <taxon>Rhodobacterales</taxon>
        <taxon>Roseobacteraceae</taxon>
        <taxon>Sulfitobacter</taxon>
    </lineage>
</organism>
<dbReference type="PANTHER" id="PTHR30327:SF1">
    <property type="entry name" value="UPF0301 PROTEIN YQGE"/>
    <property type="match status" value="1"/>
</dbReference>
<dbReference type="Proteomes" id="UP001161388">
    <property type="component" value="Unassembled WGS sequence"/>
</dbReference>
<dbReference type="Pfam" id="PF02622">
    <property type="entry name" value="DUF179"/>
    <property type="match status" value="1"/>
</dbReference>
<dbReference type="NCBIfam" id="NF001268">
    <property type="entry name" value="PRK00228.1-4"/>
    <property type="match status" value="1"/>
</dbReference>
<accession>A0ABQ5VKR7</accession>
<protein>
    <recommendedName>
        <fullName evidence="2">UPF0301 protein GCM10007927_24980</fullName>
    </recommendedName>
</protein>
<dbReference type="PANTHER" id="PTHR30327">
    <property type="entry name" value="UNCHARACTERIZED PROTEIN YQGE"/>
    <property type="match status" value="1"/>
</dbReference>
<dbReference type="EMBL" id="BSNL01000001">
    <property type="protein sequence ID" value="GLQ27695.1"/>
    <property type="molecule type" value="Genomic_DNA"/>
</dbReference>
<evidence type="ECO:0000313" key="3">
    <source>
        <dbReference type="EMBL" id="GLQ27695.1"/>
    </source>
</evidence>